<dbReference type="AlphaFoldDB" id="A0A8X6YHT7"/>
<dbReference type="Proteomes" id="UP000886998">
    <property type="component" value="Unassembled WGS sequence"/>
</dbReference>
<evidence type="ECO:0000313" key="2">
    <source>
        <dbReference type="Proteomes" id="UP000886998"/>
    </source>
</evidence>
<evidence type="ECO:0000313" key="1">
    <source>
        <dbReference type="EMBL" id="GFY71236.1"/>
    </source>
</evidence>
<dbReference type="EMBL" id="BMAV01018695">
    <property type="protein sequence ID" value="GFY71236.1"/>
    <property type="molecule type" value="Genomic_DNA"/>
</dbReference>
<reference evidence="1" key="1">
    <citation type="submission" date="2020-08" db="EMBL/GenBank/DDBJ databases">
        <title>Multicomponent nature underlies the extraordinary mechanical properties of spider dragline silk.</title>
        <authorList>
            <person name="Kono N."/>
            <person name="Nakamura H."/>
            <person name="Mori M."/>
            <person name="Yoshida Y."/>
            <person name="Ohtoshi R."/>
            <person name="Malay A.D."/>
            <person name="Moran D.A.P."/>
            <person name="Tomita M."/>
            <person name="Numata K."/>
            <person name="Arakawa K."/>
        </authorList>
    </citation>
    <scope>NUCLEOTIDE SEQUENCE</scope>
</reference>
<name>A0A8X6YHT7_9ARAC</name>
<proteinExistence type="predicted"/>
<sequence length="127" mass="14380">MSRNKKTLTLEQIETIRSVCQTSRETDEMCLLVWLLIETNLKPRHLLGLFNQNPTSRNDYLQGKIVLPGGVLFSKRHHAYLTHTVNLKGNVSSGSAHLMCLLKCYLDPFGIKCQPKSCLLIKRIADA</sequence>
<organism evidence="1 2">
    <name type="scientific">Trichonephila inaurata madagascariensis</name>
    <dbReference type="NCBI Taxonomy" id="2747483"/>
    <lineage>
        <taxon>Eukaryota</taxon>
        <taxon>Metazoa</taxon>
        <taxon>Ecdysozoa</taxon>
        <taxon>Arthropoda</taxon>
        <taxon>Chelicerata</taxon>
        <taxon>Arachnida</taxon>
        <taxon>Araneae</taxon>
        <taxon>Araneomorphae</taxon>
        <taxon>Entelegynae</taxon>
        <taxon>Araneoidea</taxon>
        <taxon>Nephilidae</taxon>
        <taxon>Trichonephila</taxon>
        <taxon>Trichonephila inaurata</taxon>
    </lineage>
</organism>
<keyword evidence="2" id="KW-1185">Reference proteome</keyword>
<protein>
    <submittedName>
        <fullName evidence="1">Uncharacterized protein</fullName>
    </submittedName>
</protein>
<gene>
    <name evidence="1" type="primary">AVEN_34101_1</name>
    <name evidence="1" type="ORF">TNIN_13431</name>
</gene>
<comment type="caution">
    <text evidence="1">The sequence shown here is derived from an EMBL/GenBank/DDBJ whole genome shotgun (WGS) entry which is preliminary data.</text>
</comment>
<dbReference type="OrthoDB" id="6429603at2759"/>
<accession>A0A8X6YHT7</accession>